<protein>
    <submittedName>
        <fullName evidence="2">Uncharacterized protein</fullName>
    </submittedName>
</protein>
<evidence type="ECO:0000256" key="1">
    <source>
        <dbReference type="SAM" id="MobiDB-lite"/>
    </source>
</evidence>
<feature type="region of interest" description="Disordered" evidence="1">
    <location>
        <begin position="1"/>
        <end position="29"/>
    </location>
</feature>
<dbReference type="AlphaFoldDB" id="G2HI85"/>
<dbReference type="EMBL" id="AK306449">
    <property type="protein sequence ID" value="BAK63443.1"/>
    <property type="molecule type" value="mRNA"/>
</dbReference>
<name>G2HI85_PANTR</name>
<evidence type="ECO:0000313" key="2">
    <source>
        <dbReference type="EMBL" id="BAK63443.1"/>
    </source>
</evidence>
<reference evidence="2" key="1">
    <citation type="journal article" date="2011" name="Funct. Integr. Genomics">
        <title>Major chimpanzee-specific structural changes in sperm development-associated genes.</title>
        <authorList>
            <person name="Kim R.N."/>
            <person name="Kim D.W."/>
            <person name="Choi S.H."/>
            <person name="Chae S.H."/>
            <person name="Nam S.H."/>
            <person name="Kim D.W."/>
            <person name="Kim A."/>
            <person name="Kang A."/>
            <person name="Park K.H."/>
            <person name="Lee Y.S."/>
            <person name="Hirai M."/>
            <person name="Suzuki Y."/>
            <person name="Sugano S."/>
            <person name="Hashimoto K."/>
            <person name="Kim D.S."/>
            <person name="Park H.S."/>
        </authorList>
    </citation>
    <scope>NUCLEOTIDE SEQUENCE</scope>
    <source>
        <tissue evidence="2">Testis</tissue>
    </source>
</reference>
<organism evidence="2">
    <name type="scientific">Pan troglodytes</name>
    <name type="common">Chimpanzee</name>
    <dbReference type="NCBI Taxonomy" id="9598"/>
    <lineage>
        <taxon>Eukaryota</taxon>
        <taxon>Metazoa</taxon>
        <taxon>Chordata</taxon>
        <taxon>Craniata</taxon>
        <taxon>Vertebrata</taxon>
        <taxon>Euteleostomi</taxon>
        <taxon>Mammalia</taxon>
        <taxon>Eutheria</taxon>
        <taxon>Euarchontoglires</taxon>
        <taxon>Primates</taxon>
        <taxon>Haplorrhini</taxon>
        <taxon>Catarrhini</taxon>
        <taxon>Hominidae</taxon>
        <taxon>Pan</taxon>
    </lineage>
</organism>
<accession>G2HI85</accession>
<proteinExistence type="evidence at transcript level"/>
<sequence>METAWRTPISPGAISGAESGAPRWRPRPH</sequence>